<reference evidence="1" key="1">
    <citation type="submission" date="2020-08" db="EMBL/GenBank/DDBJ databases">
        <title>Multicomponent nature underlies the extraordinary mechanical properties of spider dragline silk.</title>
        <authorList>
            <person name="Kono N."/>
            <person name="Nakamura H."/>
            <person name="Mori M."/>
            <person name="Yoshida Y."/>
            <person name="Ohtoshi R."/>
            <person name="Malay A.D."/>
            <person name="Moran D.A.P."/>
            <person name="Tomita M."/>
            <person name="Numata K."/>
            <person name="Arakawa K."/>
        </authorList>
    </citation>
    <scope>NUCLEOTIDE SEQUENCE</scope>
</reference>
<keyword evidence="2" id="KW-1185">Reference proteome</keyword>
<dbReference type="AlphaFoldDB" id="A0A8X6NP57"/>
<feature type="non-terminal residue" evidence="1">
    <location>
        <position position="1"/>
    </location>
</feature>
<proteinExistence type="predicted"/>
<name>A0A8X6NP57_NEPPI</name>
<evidence type="ECO:0000313" key="2">
    <source>
        <dbReference type="Proteomes" id="UP000887013"/>
    </source>
</evidence>
<gene>
    <name evidence="1" type="ORF">NPIL_645071</name>
</gene>
<dbReference type="EMBL" id="BMAW01012096">
    <property type="protein sequence ID" value="GFT26946.1"/>
    <property type="molecule type" value="Genomic_DNA"/>
</dbReference>
<accession>A0A8X6NP57</accession>
<comment type="caution">
    <text evidence="1">The sequence shown here is derived from an EMBL/GenBank/DDBJ whole genome shotgun (WGS) entry which is preliminary data.</text>
</comment>
<protein>
    <submittedName>
        <fullName evidence="1">Uncharacterized protein</fullName>
    </submittedName>
</protein>
<organism evidence="1 2">
    <name type="scientific">Nephila pilipes</name>
    <name type="common">Giant wood spider</name>
    <name type="synonym">Nephila maculata</name>
    <dbReference type="NCBI Taxonomy" id="299642"/>
    <lineage>
        <taxon>Eukaryota</taxon>
        <taxon>Metazoa</taxon>
        <taxon>Ecdysozoa</taxon>
        <taxon>Arthropoda</taxon>
        <taxon>Chelicerata</taxon>
        <taxon>Arachnida</taxon>
        <taxon>Araneae</taxon>
        <taxon>Araneomorphae</taxon>
        <taxon>Entelegynae</taxon>
        <taxon>Araneoidea</taxon>
        <taxon>Nephilidae</taxon>
        <taxon>Nephila</taxon>
    </lineage>
</organism>
<sequence>RECQTLIIQPRECQTPIIQPHESKTPVAQPRERQTLIIQPLERWALQRRNAECDRLKGLCPKPLPDQEDPHFIPDPAPEARRRRIILFSFGVTMTRVATGNDRIVPL</sequence>
<evidence type="ECO:0000313" key="1">
    <source>
        <dbReference type="EMBL" id="GFT26946.1"/>
    </source>
</evidence>
<dbReference type="Proteomes" id="UP000887013">
    <property type="component" value="Unassembled WGS sequence"/>
</dbReference>